<dbReference type="EMBL" id="CP151502">
    <property type="protein sequence ID" value="WZN59674.1"/>
    <property type="molecule type" value="Genomic_DNA"/>
</dbReference>
<dbReference type="AlphaFoldDB" id="A0AAX4P1J3"/>
<feature type="compositionally biased region" description="Polar residues" evidence="1">
    <location>
        <begin position="54"/>
        <end position="69"/>
    </location>
</feature>
<protein>
    <submittedName>
        <fullName evidence="2">Uncharacterized protein</fullName>
    </submittedName>
</protein>
<evidence type="ECO:0000313" key="2">
    <source>
        <dbReference type="EMBL" id="WZN59674.1"/>
    </source>
</evidence>
<gene>
    <name evidence="2" type="ORF">HKI87_02g12000</name>
</gene>
<keyword evidence="3" id="KW-1185">Reference proteome</keyword>
<evidence type="ECO:0000256" key="1">
    <source>
        <dbReference type="SAM" id="MobiDB-lite"/>
    </source>
</evidence>
<feature type="region of interest" description="Disordered" evidence="1">
    <location>
        <begin position="1"/>
        <end position="69"/>
    </location>
</feature>
<reference evidence="2 3" key="1">
    <citation type="submission" date="2024-03" db="EMBL/GenBank/DDBJ databases">
        <title>Complete genome sequence of the green alga Chloropicon roscoffensis RCC1871.</title>
        <authorList>
            <person name="Lemieux C."/>
            <person name="Pombert J.-F."/>
            <person name="Otis C."/>
            <person name="Turmel M."/>
        </authorList>
    </citation>
    <scope>NUCLEOTIDE SEQUENCE [LARGE SCALE GENOMIC DNA]</scope>
    <source>
        <strain evidence="2 3">RCC1871</strain>
    </source>
</reference>
<proteinExistence type="predicted"/>
<accession>A0AAX4P1J3</accession>
<feature type="compositionally biased region" description="Gly residues" evidence="1">
    <location>
        <begin position="7"/>
        <end position="23"/>
    </location>
</feature>
<evidence type="ECO:0000313" key="3">
    <source>
        <dbReference type="Proteomes" id="UP001472866"/>
    </source>
</evidence>
<sequence length="285" mass="31822">MQAVDLGGDGRGGATTGPGGVNVGHGAHQAMAGGSDQVQYQHQPLPEIGGHQHQPVTQPPGQQDGAQVSLQSGVAKVVDPLTGKKERKVRNVWAVPFYRESEKNRLLLDEVLRQNPFSAKFGKVKAMWDSISAELNKKDAFHKSQCDHQGCQNQVKKLVDYWERRRTVQAQLQNKLSEWEKVMEKMIEAKNQSEYQKNIRKTPVVSFEEEMLIYNQGGSLNKRPRFELNNGGVLEPTLDNLHPSNTELMKLLKEHSDKLAAIEVTVNTLKDVQSKVVSILAEREA</sequence>
<dbReference type="Proteomes" id="UP001472866">
    <property type="component" value="Chromosome 02"/>
</dbReference>
<organism evidence="2 3">
    <name type="scientific">Chloropicon roscoffensis</name>
    <dbReference type="NCBI Taxonomy" id="1461544"/>
    <lineage>
        <taxon>Eukaryota</taxon>
        <taxon>Viridiplantae</taxon>
        <taxon>Chlorophyta</taxon>
        <taxon>Chloropicophyceae</taxon>
        <taxon>Chloropicales</taxon>
        <taxon>Chloropicaceae</taxon>
        <taxon>Chloropicon</taxon>
    </lineage>
</organism>
<name>A0AAX4P1J3_9CHLO</name>